<evidence type="ECO:0000313" key="1">
    <source>
        <dbReference type="EMBL" id="KKL29072.1"/>
    </source>
</evidence>
<dbReference type="Gene3D" id="3.10.590.10">
    <property type="entry name" value="ph1033 like domains"/>
    <property type="match status" value="1"/>
</dbReference>
<reference evidence="1" key="1">
    <citation type="journal article" date="2015" name="Nature">
        <title>Complex archaea that bridge the gap between prokaryotes and eukaryotes.</title>
        <authorList>
            <person name="Spang A."/>
            <person name="Saw J.H."/>
            <person name="Jorgensen S.L."/>
            <person name="Zaremba-Niedzwiedzka K."/>
            <person name="Martijn J."/>
            <person name="Lind A.E."/>
            <person name="van Eijk R."/>
            <person name="Schleper C."/>
            <person name="Guy L."/>
            <person name="Ettema T.J."/>
        </authorList>
    </citation>
    <scope>NUCLEOTIDE SEQUENCE</scope>
</reference>
<comment type="caution">
    <text evidence="1">The sequence shown here is derived from an EMBL/GenBank/DDBJ whole genome shotgun (WGS) entry which is preliminary data.</text>
</comment>
<evidence type="ECO:0008006" key="2">
    <source>
        <dbReference type="Google" id="ProtNLM"/>
    </source>
</evidence>
<dbReference type="EMBL" id="LAZR01034872">
    <property type="protein sequence ID" value="KKL29072.1"/>
    <property type="molecule type" value="Genomic_DNA"/>
</dbReference>
<sequence>MNYWIINHKYSSYLEHKNIIGIPVKKDRQTGDPYKDDEGNLIPKYTITNQIEVGDRFAYYCPAPKMVVIGLFEIENGPGQFAEDWDESIHFKIKPIHPVKEENSVSYYDLVENLNFFKDSEGNVLDRRSASMKLWGTIKSIEEEDYNKIKSLYIGSDVGVPPLF</sequence>
<dbReference type="AlphaFoldDB" id="A0A0F9CRK3"/>
<accession>A0A0F9CRK3</accession>
<protein>
    <recommendedName>
        <fullName evidence="2">Nucleotide modification associated domain-containing protein</fullName>
    </recommendedName>
</protein>
<organism evidence="1">
    <name type="scientific">marine sediment metagenome</name>
    <dbReference type="NCBI Taxonomy" id="412755"/>
    <lineage>
        <taxon>unclassified sequences</taxon>
        <taxon>metagenomes</taxon>
        <taxon>ecological metagenomes</taxon>
    </lineage>
</organism>
<gene>
    <name evidence="1" type="ORF">LCGC14_2368810</name>
</gene>
<proteinExistence type="predicted"/>
<name>A0A0F9CRK3_9ZZZZ</name>